<evidence type="ECO:0000256" key="4">
    <source>
        <dbReference type="ARBA" id="ARBA00022679"/>
    </source>
</evidence>
<dbReference type="InterPro" id="IPR000873">
    <property type="entry name" value="AMP-dep_synth/lig_dom"/>
</dbReference>
<dbReference type="CDD" id="cd12117">
    <property type="entry name" value="A_NRPS_Srf_like"/>
    <property type="match status" value="2"/>
</dbReference>
<sequence length="3366" mass="368416">MKHPSHYPLSFEQERMWFLSKLHGAAPAFHERAGAWLQGPLDVSLLKQTIAEITRRHEILRTSLVEVGEQPSQRIALECDIPWREEDARTAREEGAQGLEEKALTLAREEVSRPLDLEHGPLWRVCLVRLNHTRHLLVVTMHHLISDGDWTLGLFFSELFSLYTARREGQSADVPAIHRQYRDHALWQREQLSKQTTARQLAWWQEQLQGLPPALDLPVDRPRPSIQSFAGGTAERLVSPELTQAARALAEREGVTLFAVLLSGLQAVLYRYTHQEDVPVGTPLAGRHSPDVKHLLGYFGNPVVLRGRVGDDPSFRQFVLRTQQDFTQAQAHGDLSFKDLVEALSPARDLSRPPLFQVLFALRDPWPSTLTSPALTLTPVDIELPFVAYELMSSARDLGTGLSLKLEYNRELFLPESAAQLLGHWEALLRGALAAPEQRLSEIPLLSAEQTHQLLYGWNQTQADYPKDVSIHEAFQAQVRCTPEAVALVFGDRKLTYRELDRRAHRLACALRQRGVKAENRVALFTQRSPETIIAMLAILEAGGAYVPLDPELPAERLAWMIEDAQAKVVVAVGSSPLPLPVEGLELLRVDTVGEPPADEELPPLPSGVRSSHLAYVLYTSGSTGTPKGVAITHRSVVQLAFHADLSPDDHVLQSTTYSFDVSVYEIWGALLNGARVVMGARDLTLSARALQEELRRQAITVCCLTPAVFNNLVRETPSLFRPVRAVIIAGEALDPHWVRVAIEEGHAQLFNGYGPTEATVFTHLHPITEVPEGATSIPIGRPLPNVQAYVLDRHLQPVPRGVPGELYLGGEGLARGYWRQPELTVERFIPHPFSREPGARLYKTGDLVRYLPGGLLDFLGRIDHQVKVRGFRIELGEIEAVLDDHPAVRQAVVAARVLGSNDKQLVAYVVPQTSPPPSITELREYLARKLPSYMVPAFFVMLEALPLNPNGKVDRRALPVPDGTRPELAQEFVAPRTATEQALAAIWRECLSLDRVGLEDDFFALGGHSLRALQVMARIRQHFQVEIPLRAFFSHPTLAGLAGLLSQARSKEQIAASIPSAPRGAVVPLSFAQERLWFLHQLAPESAAYNYPAFFRVRGPLDAAVLEKSLQALVSRHESLRTRFSEVDGQPVQVIAAHLPLHLERVDLRELPREEQQREVHRRAEASARQPFDLHRAPLLRASLLTLGDDEHVLLLNLHHSVTDGWSMDVLYSELEALYGAWARGQPPALPALALQYADHAVWQRQWAETPAMEEQLTWWKQQLAGAPPVLELPTDRPRPPVQDFRGALVPFRIGKETTAALRALATQERVTPTMVLLAAFQALLHRYTGQEEFLVGMPHASRERPETEGVVGFFVNTLPIRADLSGAPSFRTLLARVRETSLGALEHAEVPFEQLVKALRPERDLSTLPLVQVMFAPQVSQLGRLKLPGLDMEPLALDPGRATFDLTLLSWEDHDALAGQWEYSTALFDPSTLERMAGHLCRLLEGAVRQPDARLSGLPMLGEEERQRLLVQWNDTAAVYPRDSTIPEAFAEQVLRAPEAVAVQFGSRQLTYRQLDLRANQLAWRLRRMGVGPDSRVAIAMERSLELVVALVGILKAGGAYVPLDTDYPRERLALMLEAAQPDALVTTKALLPKLPAQGLRHLLLDEARLEEEPASAPDSGVTARNLAYIDFTSGSTGRPKGVCIEHRSVLRLVKNIRYAELGPGETLLLASPLSFDASTFELWGSLLTGARLAVFPPHPPADPLELTEVIARHGVTCLWLSSGLFNQVVDVAAQRLAGVRRILVGGDVLSAPHVRRMVDLGVAVTNGYGPTECTTFAVTYSMEPHSRVEDPVPLGRPISNTTVYVLDGHLQPVPIGVAGELYLGGDGLARGYVGQPELTAERFVPDPFGLEPEGRLYKTGDRVRWRGDGTLEFLGRLDTQVKVRGHRIELAEVEAALLAFPSVSKTVAVAREDAPGQKRLVGYVVAPPELDMAALRAHLAERLPRYMQPSALVRIEELPLTLTGKIDRRALPAPSTSRPGAEQGFVAPRSELEQALGAIWQEVLGLERVGVDDPFFELGGHSLLLAQVRARIRERLERDVGMVTLFQYPTIRQLAAHLSPGESPAQRVSAPQEETSSVLARQDHAIAIIGMAGRFPGARSPRELWELLREGREGLSRFTPEELQASGLPPELLRDPSFVPALGMVEEAAHFDAAFFGYSPQEAQLTDPQQRLFLECAWEALEDSGYDPHRYPSGIGVFGGAGVPRYWLQRVASLGSPRGSSGDYRAIVGNGNDFLATRVAYKLGLRGPALSLQTACSTSLVAIHLACQSLLSGQCDMALAGGVSLFSMDPSGYPYEEGGILSPDGYCRPFDAQARGTVPGSGVAVVVLKRLEKALADGDTVHAVILGSAINNDGAQKIGYTAPSVEGQIEAIVMAQTAAGVSPETLSYVEAHGTATPLGDPIEVAALTQAFRRATAAKQSCALGSLKSNLGHLDAAAGVTGLLKVALSLEHELIPATLHFQRPNPELALEDSPFFVNAEPHPWPRGEWPRRAAVSAFGIGGTNAHAILEEAPPRAPSGPSRPWQLLPLSGRTATALEAITDRLGEHLRRQPELPLPDVAFTLQQGRGAFEHRRGVVCQERDEAVSALASRENAKVFDGAAPSQASEVIFMFPGGGTQHVGMGRELYQGEPVYRETLDRCAGLFAQELGRDLRSLLFAPEQERAEATSQLLRPSLNMASIFSTEYALAQLLLSWGLRPSALTGHSLGEYAAATLAGVLSLEDAVALVALRGRLCDSMPESAMLSVPLSEQALSARWAQGVSVAAINGPAHCVVAGRREAIEQLEARLHAGGIEAQRLWLAGASHSPLVEPFAARLTERAASMKLQAPVIPVVSNLTGTWMTDADARDPSYWARHLRGTVRFADGLSALLARPAPVLIEVGPGRVLASLARLHPEAGKARLVTSTLSTPGSGRSDWEALLGAVGKFWCVGGELDWAAFSRDERRQRVPLPTYPFERAEHLLGAPQNAQPASAPILKAPPVGRDALEQGLAEIWREVLGVHSIQPDDHFFDAGGSSLIALQLRTRVRAQLGVMLPVHALVENPRFTQLLDAVRRASTAAPSSPERPATPQGQLRVCLQEGAAGSPPLYLVQPIGGTVYTYMGLARQLGPQQPVYAFRASGIEPGEPIHPDVPTMAAHYIAEMLKHQPRGPFQLGGHSSGGAVAYEMARQLVQRGLEVSPVLLVDTPPLPLSHLQVGQPEDLLKLMAPFRERAPAAWAGMAKAVAKDSPFRELLMVHAHALAAYTPRRSQLPLLYIRAKERNEVLEHHAEQWWMDHTDGAFSMHTVPGDHFTLMEFPHIEAVARVVRQHLIGGGERTDPPSEGVRGH</sequence>
<dbReference type="InterPro" id="IPR020802">
    <property type="entry name" value="TesA-like"/>
</dbReference>
<dbReference type="InterPro" id="IPR006162">
    <property type="entry name" value="Ppantetheine_attach_site"/>
</dbReference>
<dbReference type="InterPro" id="IPR001242">
    <property type="entry name" value="Condensation_dom"/>
</dbReference>
<dbReference type="InterPro" id="IPR014030">
    <property type="entry name" value="Ketoacyl_synth_N"/>
</dbReference>
<evidence type="ECO:0000256" key="3">
    <source>
        <dbReference type="ARBA" id="ARBA00022553"/>
    </source>
</evidence>
<dbReference type="PROSITE" id="PS50075">
    <property type="entry name" value="CARRIER"/>
    <property type="match status" value="3"/>
</dbReference>
<evidence type="ECO:0000256" key="8">
    <source>
        <dbReference type="ARBA" id="ARBA00029443"/>
    </source>
</evidence>
<dbReference type="PANTHER" id="PTHR45527:SF1">
    <property type="entry name" value="FATTY ACID SYNTHASE"/>
    <property type="match status" value="1"/>
</dbReference>
<dbReference type="PROSITE" id="PS00012">
    <property type="entry name" value="PHOSPHOPANTETHEINE"/>
    <property type="match status" value="2"/>
</dbReference>
<dbReference type="InterPro" id="IPR009081">
    <property type="entry name" value="PP-bd_ACP"/>
</dbReference>
<dbReference type="Gene3D" id="3.40.50.980">
    <property type="match status" value="4"/>
</dbReference>
<dbReference type="SUPFAM" id="SSF53901">
    <property type="entry name" value="Thiolase-like"/>
    <property type="match status" value="1"/>
</dbReference>
<dbReference type="SUPFAM" id="SSF53474">
    <property type="entry name" value="alpha/beta-Hydrolases"/>
    <property type="match status" value="1"/>
</dbReference>
<dbReference type="GO" id="GO:0009366">
    <property type="term" value="C:enterobactin synthetase complex"/>
    <property type="evidence" value="ECO:0007669"/>
    <property type="project" value="TreeGrafter"/>
</dbReference>
<feature type="domain" description="Carrier" evidence="9">
    <location>
        <begin position="975"/>
        <end position="1050"/>
    </location>
</feature>
<keyword evidence="5" id="KW-0276">Fatty acid metabolism</keyword>
<dbReference type="Pfam" id="PF00109">
    <property type="entry name" value="ketoacyl-synt"/>
    <property type="match status" value="1"/>
</dbReference>
<dbReference type="SMART" id="SM00824">
    <property type="entry name" value="PKS_TE"/>
    <property type="match status" value="1"/>
</dbReference>
<dbReference type="InterPro" id="IPR016035">
    <property type="entry name" value="Acyl_Trfase/lysoPLipase"/>
</dbReference>
<dbReference type="GO" id="GO:0005829">
    <property type="term" value="C:cytosol"/>
    <property type="evidence" value="ECO:0007669"/>
    <property type="project" value="TreeGrafter"/>
</dbReference>
<dbReference type="Gene3D" id="3.30.70.250">
    <property type="entry name" value="Malonyl-CoA ACP transacylase, ACP-binding"/>
    <property type="match status" value="1"/>
</dbReference>
<evidence type="ECO:0000313" key="11">
    <source>
        <dbReference type="EMBL" id="KFE71961.1"/>
    </source>
</evidence>
<dbReference type="SMART" id="SM00827">
    <property type="entry name" value="PKS_AT"/>
    <property type="match status" value="1"/>
</dbReference>
<evidence type="ECO:0000256" key="7">
    <source>
        <dbReference type="ARBA" id="ARBA00023268"/>
    </source>
</evidence>
<dbReference type="FunFam" id="3.40.47.10:FF:000042">
    <property type="entry name" value="Polyketide synthase Pks13"/>
    <property type="match status" value="1"/>
</dbReference>
<dbReference type="Gene3D" id="2.30.38.10">
    <property type="entry name" value="Luciferase, Domain 3"/>
    <property type="match status" value="2"/>
</dbReference>
<feature type="domain" description="Carrier" evidence="9">
    <location>
        <begin position="3021"/>
        <end position="3096"/>
    </location>
</feature>
<evidence type="ECO:0000259" key="9">
    <source>
        <dbReference type="PROSITE" id="PS50075"/>
    </source>
</evidence>
<dbReference type="InterPro" id="IPR029058">
    <property type="entry name" value="AB_hydrolase_fold"/>
</dbReference>
<dbReference type="GO" id="GO:0043041">
    <property type="term" value="P:amino acid activation for nonribosomal peptide biosynthetic process"/>
    <property type="evidence" value="ECO:0007669"/>
    <property type="project" value="TreeGrafter"/>
</dbReference>
<dbReference type="GO" id="GO:0047527">
    <property type="term" value="F:2,3-dihydroxybenzoate-serine ligase activity"/>
    <property type="evidence" value="ECO:0007669"/>
    <property type="project" value="TreeGrafter"/>
</dbReference>
<dbReference type="PROSITE" id="PS52004">
    <property type="entry name" value="KS3_2"/>
    <property type="match status" value="1"/>
</dbReference>
<keyword evidence="7" id="KW-0511">Multifunctional enzyme</keyword>
<dbReference type="STRING" id="394096.DB31_0222"/>
<dbReference type="SMART" id="SM00823">
    <property type="entry name" value="PKS_PP"/>
    <property type="match status" value="3"/>
</dbReference>
<evidence type="ECO:0000256" key="5">
    <source>
        <dbReference type="ARBA" id="ARBA00022832"/>
    </source>
</evidence>
<dbReference type="Gene3D" id="3.30.559.10">
    <property type="entry name" value="Chloramphenicol acetyltransferase-like domain"/>
    <property type="match status" value="2"/>
</dbReference>
<evidence type="ECO:0000256" key="2">
    <source>
        <dbReference type="ARBA" id="ARBA00022450"/>
    </source>
</evidence>
<organism evidence="11 12">
    <name type="scientific">Hyalangium minutum</name>
    <dbReference type="NCBI Taxonomy" id="394096"/>
    <lineage>
        <taxon>Bacteria</taxon>
        <taxon>Pseudomonadati</taxon>
        <taxon>Myxococcota</taxon>
        <taxon>Myxococcia</taxon>
        <taxon>Myxococcales</taxon>
        <taxon>Cystobacterineae</taxon>
        <taxon>Archangiaceae</taxon>
        <taxon>Hyalangium</taxon>
    </lineage>
</organism>
<dbReference type="PROSITE" id="PS00606">
    <property type="entry name" value="KS3_1"/>
    <property type="match status" value="1"/>
</dbReference>
<dbReference type="InterPro" id="IPR020845">
    <property type="entry name" value="AMP-binding_CS"/>
</dbReference>
<dbReference type="Gene3D" id="3.30.559.30">
    <property type="entry name" value="Nonribosomal peptide synthetase, condensation domain"/>
    <property type="match status" value="2"/>
</dbReference>
<dbReference type="GO" id="GO:0031177">
    <property type="term" value="F:phosphopantetheine binding"/>
    <property type="evidence" value="ECO:0007669"/>
    <property type="project" value="InterPro"/>
</dbReference>
<evidence type="ECO:0000256" key="1">
    <source>
        <dbReference type="ARBA" id="ARBA00001957"/>
    </source>
</evidence>
<dbReference type="Pfam" id="PF00501">
    <property type="entry name" value="AMP-binding"/>
    <property type="match status" value="2"/>
</dbReference>
<dbReference type="Gene3D" id="3.30.70.3290">
    <property type="match status" value="1"/>
</dbReference>
<dbReference type="Proteomes" id="UP000028725">
    <property type="component" value="Unassembled WGS sequence"/>
</dbReference>
<feature type="domain" description="Ketosynthase family 3 (KS3)" evidence="10">
    <location>
        <begin position="2126"/>
        <end position="2553"/>
    </location>
</feature>
<keyword evidence="4" id="KW-0808">Transferase</keyword>
<dbReference type="InterPro" id="IPR014043">
    <property type="entry name" value="Acyl_transferase_dom"/>
</dbReference>
<dbReference type="FunFam" id="2.30.38.10:FF:000001">
    <property type="entry name" value="Non-ribosomal peptide synthetase PvdI"/>
    <property type="match status" value="2"/>
</dbReference>
<dbReference type="FunFam" id="3.40.50.12780:FF:000012">
    <property type="entry name" value="Non-ribosomal peptide synthetase"/>
    <property type="match status" value="2"/>
</dbReference>
<dbReference type="InterPro" id="IPR023213">
    <property type="entry name" value="CAT-like_dom_sf"/>
</dbReference>
<dbReference type="SUPFAM" id="SSF56801">
    <property type="entry name" value="Acetyl-CoA synthetase-like"/>
    <property type="match status" value="2"/>
</dbReference>
<dbReference type="SMART" id="SM00825">
    <property type="entry name" value="PKS_KS"/>
    <property type="match status" value="1"/>
</dbReference>
<dbReference type="Pfam" id="PF00668">
    <property type="entry name" value="Condensation"/>
    <property type="match status" value="2"/>
</dbReference>
<dbReference type="InterPro" id="IPR020841">
    <property type="entry name" value="PKS_Beta-ketoAc_synthase_dom"/>
</dbReference>
<dbReference type="Gene3D" id="3.40.47.10">
    <property type="match status" value="1"/>
</dbReference>
<dbReference type="PANTHER" id="PTHR45527">
    <property type="entry name" value="NONRIBOSOMAL PEPTIDE SYNTHETASE"/>
    <property type="match status" value="1"/>
</dbReference>
<dbReference type="Pfam" id="PF00698">
    <property type="entry name" value="Acyl_transf_1"/>
    <property type="match status" value="1"/>
</dbReference>
<reference evidence="11 12" key="1">
    <citation type="submission" date="2014-04" db="EMBL/GenBank/DDBJ databases">
        <title>Genome assembly of Hyalangium minutum DSM 14724.</title>
        <authorList>
            <person name="Sharma G."/>
            <person name="Subramanian S."/>
        </authorList>
    </citation>
    <scope>NUCLEOTIDE SEQUENCE [LARGE SCALE GENOMIC DNA]</scope>
    <source>
        <strain evidence="11 12">DSM 14724</strain>
    </source>
</reference>
<comment type="cofactor">
    <cofactor evidence="1">
        <name>pantetheine 4'-phosphate</name>
        <dbReference type="ChEBI" id="CHEBI:47942"/>
    </cofactor>
</comment>
<dbReference type="RefSeq" id="WP_083967945.1">
    <property type="nucleotide sequence ID" value="NZ_JMCB01000001.1"/>
</dbReference>
<feature type="domain" description="Carrier" evidence="9">
    <location>
        <begin position="2030"/>
        <end position="2105"/>
    </location>
</feature>
<comment type="caution">
    <text evidence="11">The sequence shown here is derived from an EMBL/GenBank/DDBJ whole genome shotgun (WGS) entry which is preliminary data.</text>
</comment>
<dbReference type="Pfam" id="PF00550">
    <property type="entry name" value="PP-binding"/>
    <property type="match status" value="3"/>
</dbReference>
<accession>A0A085WW98</accession>
<dbReference type="InterPro" id="IPR001227">
    <property type="entry name" value="Ac_transferase_dom_sf"/>
</dbReference>
<dbReference type="InterPro" id="IPR045851">
    <property type="entry name" value="AMP-bd_C_sf"/>
</dbReference>
<dbReference type="Pfam" id="PF00975">
    <property type="entry name" value="Thioesterase"/>
    <property type="match status" value="1"/>
</dbReference>
<dbReference type="Pfam" id="PF02801">
    <property type="entry name" value="Ketoacyl-synt_C"/>
    <property type="match status" value="1"/>
</dbReference>
<dbReference type="GO" id="GO:0009239">
    <property type="term" value="P:enterobactin biosynthetic process"/>
    <property type="evidence" value="ECO:0007669"/>
    <property type="project" value="TreeGrafter"/>
</dbReference>
<dbReference type="FunFam" id="3.30.300.30:FF:000010">
    <property type="entry name" value="Enterobactin synthetase component F"/>
    <property type="match status" value="2"/>
</dbReference>
<keyword evidence="3" id="KW-0597">Phosphoprotein</keyword>
<dbReference type="InterPro" id="IPR014031">
    <property type="entry name" value="Ketoacyl_synth_C"/>
</dbReference>
<protein>
    <submittedName>
        <fullName evidence="11">Long-chain-fatty-acid--CoA ligase</fullName>
    </submittedName>
</protein>
<dbReference type="SUPFAM" id="SSF47336">
    <property type="entry name" value="ACP-like"/>
    <property type="match status" value="3"/>
</dbReference>
<dbReference type="SUPFAM" id="SSF52151">
    <property type="entry name" value="FabD/lysophospholipase-like"/>
    <property type="match status" value="1"/>
</dbReference>
<dbReference type="FunFam" id="1.10.1200.10:FF:000016">
    <property type="entry name" value="Non-ribosomal peptide synthase"/>
    <property type="match status" value="2"/>
</dbReference>
<dbReference type="Gene3D" id="3.40.50.1820">
    <property type="entry name" value="alpha/beta hydrolase"/>
    <property type="match status" value="1"/>
</dbReference>
<dbReference type="CDD" id="cd19531">
    <property type="entry name" value="LCL_NRPS-like"/>
    <property type="match status" value="2"/>
</dbReference>
<comment type="similarity">
    <text evidence="8">In the C-terminal section; belongs to the NRP synthetase family.</text>
</comment>
<keyword evidence="12" id="KW-1185">Reference proteome</keyword>
<dbReference type="FunFam" id="3.30.559.10:FF:000012">
    <property type="entry name" value="Non-ribosomal peptide synthetase"/>
    <property type="match status" value="1"/>
</dbReference>
<dbReference type="InterPro" id="IPR036736">
    <property type="entry name" value="ACP-like_sf"/>
</dbReference>
<keyword evidence="2" id="KW-0596">Phosphopantetheine</keyword>
<dbReference type="GO" id="GO:0006633">
    <property type="term" value="P:fatty acid biosynthetic process"/>
    <property type="evidence" value="ECO:0007669"/>
    <property type="project" value="InterPro"/>
</dbReference>
<dbReference type="Gene3D" id="3.30.300.30">
    <property type="match status" value="2"/>
</dbReference>
<dbReference type="EMBL" id="JMCB01000001">
    <property type="protein sequence ID" value="KFE71961.1"/>
    <property type="molecule type" value="Genomic_DNA"/>
</dbReference>
<dbReference type="SUPFAM" id="SSF55048">
    <property type="entry name" value="Probable ACP-binding domain of malonyl-CoA ACP transacylase"/>
    <property type="match status" value="1"/>
</dbReference>
<dbReference type="InterPro" id="IPR025110">
    <property type="entry name" value="AMP-bd_C"/>
</dbReference>
<keyword evidence="6" id="KW-0443">Lipid metabolism</keyword>
<dbReference type="InterPro" id="IPR010071">
    <property type="entry name" value="AA_adenyl_dom"/>
</dbReference>
<dbReference type="PROSITE" id="PS00455">
    <property type="entry name" value="AMP_BINDING"/>
    <property type="match status" value="2"/>
</dbReference>
<dbReference type="InterPro" id="IPR001031">
    <property type="entry name" value="Thioesterase"/>
</dbReference>
<dbReference type="GO" id="GO:0004315">
    <property type="term" value="F:3-oxoacyl-[acyl-carrier-protein] synthase activity"/>
    <property type="evidence" value="ECO:0007669"/>
    <property type="project" value="InterPro"/>
</dbReference>
<dbReference type="Gene3D" id="3.40.366.10">
    <property type="entry name" value="Malonyl-Coenzyme A Acyl Carrier Protein, domain 2"/>
    <property type="match status" value="1"/>
</dbReference>
<dbReference type="InterPro" id="IPR018201">
    <property type="entry name" value="Ketoacyl_synth_AS"/>
</dbReference>
<evidence type="ECO:0000259" key="10">
    <source>
        <dbReference type="PROSITE" id="PS52004"/>
    </source>
</evidence>
<dbReference type="NCBIfam" id="TIGR01733">
    <property type="entry name" value="AA-adenyl-dom"/>
    <property type="match status" value="2"/>
</dbReference>
<dbReference type="InterPro" id="IPR020806">
    <property type="entry name" value="PKS_PP-bd"/>
</dbReference>
<dbReference type="Pfam" id="PF22621">
    <property type="entry name" value="CurL-like_PKS_C"/>
    <property type="match status" value="1"/>
</dbReference>
<proteinExistence type="inferred from homology"/>
<dbReference type="Pfam" id="PF13193">
    <property type="entry name" value="AMP-binding_C"/>
    <property type="match status" value="2"/>
</dbReference>
<dbReference type="InterPro" id="IPR016039">
    <property type="entry name" value="Thiolase-like"/>
</dbReference>
<dbReference type="OrthoDB" id="9778690at2"/>
<dbReference type="PATRIC" id="fig|394096.3.peg.220"/>
<evidence type="ECO:0000313" key="12">
    <source>
        <dbReference type="Proteomes" id="UP000028725"/>
    </source>
</evidence>
<dbReference type="InterPro" id="IPR016036">
    <property type="entry name" value="Malonyl_transacylase_ACP-bd"/>
</dbReference>
<dbReference type="NCBIfam" id="NF003417">
    <property type="entry name" value="PRK04813.1"/>
    <property type="match status" value="2"/>
</dbReference>
<gene>
    <name evidence="11" type="ORF">DB31_0222</name>
</gene>
<evidence type="ECO:0000256" key="6">
    <source>
        <dbReference type="ARBA" id="ARBA00023098"/>
    </source>
</evidence>
<dbReference type="CDD" id="cd00833">
    <property type="entry name" value="PKS"/>
    <property type="match status" value="1"/>
</dbReference>
<dbReference type="FunFam" id="3.40.50.980:FF:000001">
    <property type="entry name" value="Non-ribosomal peptide synthetase"/>
    <property type="match status" value="2"/>
</dbReference>
<dbReference type="Gene3D" id="1.10.1200.10">
    <property type="entry name" value="ACP-like"/>
    <property type="match status" value="3"/>
</dbReference>
<keyword evidence="11" id="KW-0436">Ligase</keyword>
<dbReference type="SUPFAM" id="SSF52777">
    <property type="entry name" value="CoA-dependent acyltransferases"/>
    <property type="match status" value="4"/>
</dbReference>
<name>A0A085WW98_9BACT</name>